<keyword evidence="7 14" id="KW-0812">Transmembrane</keyword>
<evidence type="ECO:0000313" key="18">
    <source>
        <dbReference type="Proteomes" id="UP001154322"/>
    </source>
</evidence>
<dbReference type="PROSITE" id="PS50885">
    <property type="entry name" value="HAMP"/>
    <property type="match status" value="1"/>
</dbReference>
<keyword evidence="8" id="KW-0547">Nucleotide-binding</keyword>
<comment type="catalytic activity">
    <reaction evidence="1">
        <text>ATP + protein L-histidine = ADP + protein N-phospho-L-histidine.</text>
        <dbReference type="EC" id="2.7.13.3"/>
    </reaction>
</comment>
<dbReference type="PROSITE" id="PS50109">
    <property type="entry name" value="HIS_KIN"/>
    <property type="match status" value="1"/>
</dbReference>
<evidence type="ECO:0000313" key="17">
    <source>
        <dbReference type="EMBL" id="CAH8248359.1"/>
    </source>
</evidence>
<evidence type="ECO:0000256" key="14">
    <source>
        <dbReference type="SAM" id="Phobius"/>
    </source>
</evidence>
<keyword evidence="9 17" id="KW-0418">Kinase</keyword>
<dbReference type="SMART" id="SM00304">
    <property type="entry name" value="HAMP"/>
    <property type="match status" value="1"/>
</dbReference>
<dbReference type="SMART" id="SM00387">
    <property type="entry name" value="HATPase_c"/>
    <property type="match status" value="1"/>
</dbReference>
<evidence type="ECO:0000256" key="3">
    <source>
        <dbReference type="ARBA" id="ARBA00012438"/>
    </source>
</evidence>
<proteinExistence type="predicted"/>
<feature type="domain" description="HAMP" evidence="16">
    <location>
        <begin position="198"/>
        <end position="251"/>
    </location>
</feature>
<organism evidence="17 18">
    <name type="scientific">Paenibacillus melissococcoides</name>
    <dbReference type="NCBI Taxonomy" id="2912268"/>
    <lineage>
        <taxon>Bacteria</taxon>
        <taxon>Bacillati</taxon>
        <taxon>Bacillota</taxon>
        <taxon>Bacilli</taxon>
        <taxon>Bacillales</taxon>
        <taxon>Paenibacillaceae</taxon>
        <taxon>Paenibacillus</taxon>
    </lineage>
</organism>
<dbReference type="EC" id="2.7.13.3" evidence="3"/>
<evidence type="ECO:0000259" key="15">
    <source>
        <dbReference type="PROSITE" id="PS50109"/>
    </source>
</evidence>
<gene>
    <name evidence="17" type="ORF">WJ0W_005616</name>
</gene>
<dbReference type="InterPro" id="IPR003660">
    <property type="entry name" value="HAMP_dom"/>
</dbReference>
<dbReference type="InterPro" id="IPR004358">
    <property type="entry name" value="Sig_transdc_His_kin-like_C"/>
</dbReference>
<dbReference type="GO" id="GO:0016301">
    <property type="term" value="F:kinase activity"/>
    <property type="evidence" value="ECO:0007669"/>
    <property type="project" value="UniProtKB-KW"/>
</dbReference>
<evidence type="ECO:0000256" key="11">
    <source>
        <dbReference type="ARBA" id="ARBA00022989"/>
    </source>
</evidence>
<keyword evidence="6" id="KW-0808">Transferase</keyword>
<evidence type="ECO:0000256" key="2">
    <source>
        <dbReference type="ARBA" id="ARBA00004651"/>
    </source>
</evidence>
<dbReference type="PRINTS" id="PR00344">
    <property type="entry name" value="BCTRLSENSOR"/>
</dbReference>
<dbReference type="EMBL" id="CALYLO010000009">
    <property type="protein sequence ID" value="CAH8248359.1"/>
    <property type="molecule type" value="Genomic_DNA"/>
</dbReference>
<feature type="transmembrane region" description="Helical" evidence="14">
    <location>
        <begin position="7"/>
        <end position="27"/>
    </location>
</feature>
<keyword evidence="4" id="KW-1003">Cell membrane</keyword>
<evidence type="ECO:0000256" key="7">
    <source>
        <dbReference type="ARBA" id="ARBA00022692"/>
    </source>
</evidence>
<keyword evidence="12" id="KW-0902">Two-component regulatory system</keyword>
<keyword evidence="10" id="KW-0067">ATP-binding</keyword>
<name>A0ABN8UCV7_9BACL</name>
<keyword evidence="13 14" id="KW-0472">Membrane</keyword>
<dbReference type="Pfam" id="PF02518">
    <property type="entry name" value="HATPase_c"/>
    <property type="match status" value="1"/>
</dbReference>
<dbReference type="RefSeq" id="WP_261945241.1">
    <property type="nucleotide sequence ID" value="NZ_AP031286.1"/>
</dbReference>
<reference evidence="17" key="1">
    <citation type="submission" date="2022-06" db="EMBL/GenBank/DDBJ databases">
        <authorList>
            <person name="Dietemann V."/>
            <person name="Ory F."/>
            <person name="Dainat B."/>
            <person name="Oberhansli S."/>
        </authorList>
    </citation>
    <scope>NUCLEOTIDE SEQUENCE</scope>
    <source>
        <strain evidence="17">Ena-SAMPLE-TAB-26-04-2022-14:26:32:270-5432</strain>
    </source>
</reference>
<dbReference type="SUPFAM" id="SSF158472">
    <property type="entry name" value="HAMP domain-like"/>
    <property type="match status" value="1"/>
</dbReference>
<keyword evidence="18" id="KW-1185">Reference proteome</keyword>
<evidence type="ECO:0000256" key="6">
    <source>
        <dbReference type="ARBA" id="ARBA00022679"/>
    </source>
</evidence>
<dbReference type="PANTHER" id="PTHR34220">
    <property type="entry name" value="SENSOR HISTIDINE KINASE YPDA"/>
    <property type="match status" value="1"/>
</dbReference>
<evidence type="ECO:0000256" key="13">
    <source>
        <dbReference type="ARBA" id="ARBA00023136"/>
    </source>
</evidence>
<evidence type="ECO:0000256" key="9">
    <source>
        <dbReference type="ARBA" id="ARBA00022777"/>
    </source>
</evidence>
<sequence length="489" mass="55928">MNIRTKLFVFIPLLVVLVSSVTYFIYFSSRTMQESYNLMMERILLYKQIAQQTEQHLRTLSRYLIDQKDTTYHELAIQQEELLALKRNLARQAETDSNEISVRNYDHMLDSFLEKVEEVLGATDVRGLRSFVVLYEDTEKIAGFIRDQGQSLVDLELSSYQPYYRQILQNTKQMNKIGLALFGVSLLLSIVFVIWLSRSISRPIHMLVRTAKQIAKGNLQIAPPVFRQDDEFRILSEAFQHMLANIRKLIAKDMEHLERERLVKELELRALQSQINPHFLFNTLNVLSKLALIEGADRTSDLTVSVSNLLRYNLRKLDTPVTLREEVDNTAEYFSIQQARFRERIRCEMSIDERALAQYIPCLSLQPIVENAFIHGVEGMEEGAAVRLSIARSDTEVTVTIADNGAGMDEATRASLLGEGAPQADARSRGEAQRSTGLGLQNVFKRLQLFYGRQDIVELESEIGRGTTIRLRLPIYEEVEADVPSVNCG</sequence>
<evidence type="ECO:0000256" key="1">
    <source>
        <dbReference type="ARBA" id="ARBA00000085"/>
    </source>
</evidence>
<protein>
    <recommendedName>
        <fullName evidence="3">histidine kinase</fullName>
        <ecNumber evidence="3">2.7.13.3</ecNumber>
    </recommendedName>
</protein>
<dbReference type="CDD" id="cd06225">
    <property type="entry name" value="HAMP"/>
    <property type="match status" value="1"/>
</dbReference>
<evidence type="ECO:0000256" key="8">
    <source>
        <dbReference type="ARBA" id="ARBA00022741"/>
    </source>
</evidence>
<feature type="transmembrane region" description="Helical" evidence="14">
    <location>
        <begin position="177"/>
        <end position="196"/>
    </location>
</feature>
<keyword evidence="5" id="KW-0597">Phosphoprotein</keyword>
<evidence type="ECO:0000259" key="16">
    <source>
        <dbReference type="PROSITE" id="PS50885"/>
    </source>
</evidence>
<comment type="caution">
    <text evidence="17">The sequence shown here is derived from an EMBL/GenBank/DDBJ whole genome shotgun (WGS) entry which is preliminary data.</text>
</comment>
<dbReference type="InterPro" id="IPR010559">
    <property type="entry name" value="Sig_transdc_His_kin_internal"/>
</dbReference>
<evidence type="ECO:0000256" key="4">
    <source>
        <dbReference type="ARBA" id="ARBA00022475"/>
    </source>
</evidence>
<dbReference type="InterPro" id="IPR003594">
    <property type="entry name" value="HATPase_dom"/>
</dbReference>
<evidence type="ECO:0000256" key="10">
    <source>
        <dbReference type="ARBA" id="ARBA00022840"/>
    </source>
</evidence>
<evidence type="ECO:0000256" key="12">
    <source>
        <dbReference type="ARBA" id="ARBA00023012"/>
    </source>
</evidence>
<keyword evidence="11 14" id="KW-1133">Transmembrane helix</keyword>
<dbReference type="Gene3D" id="6.10.340.10">
    <property type="match status" value="1"/>
</dbReference>
<dbReference type="Proteomes" id="UP001154322">
    <property type="component" value="Unassembled WGS sequence"/>
</dbReference>
<evidence type="ECO:0000256" key="5">
    <source>
        <dbReference type="ARBA" id="ARBA00022553"/>
    </source>
</evidence>
<dbReference type="SUPFAM" id="SSF55874">
    <property type="entry name" value="ATPase domain of HSP90 chaperone/DNA topoisomerase II/histidine kinase"/>
    <property type="match status" value="1"/>
</dbReference>
<dbReference type="InterPro" id="IPR050640">
    <property type="entry name" value="Bact_2-comp_sensor_kinase"/>
</dbReference>
<dbReference type="Pfam" id="PF06580">
    <property type="entry name" value="His_kinase"/>
    <property type="match status" value="1"/>
</dbReference>
<comment type="subcellular location">
    <subcellularLocation>
        <location evidence="2">Cell membrane</location>
        <topology evidence="2">Multi-pass membrane protein</topology>
    </subcellularLocation>
</comment>
<dbReference type="InterPro" id="IPR036890">
    <property type="entry name" value="HATPase_C_sf"/>
</dbReference>
<dbReference type="PANTHER" id="PTHR34220:SF11">
    <property type="entry name" value="SENSOR PROTEIN KINASE HPTS"/>
    <property type="match status" value="1"/>
</dbReference>
<feature type="domain" description="Histidine kinase" evidence="15">
    <location>
        <begin position="365"/>
        <end position="477"/>
    </location>
</feature>
<dbReference type="Gene3D" id="3.30.565.10">
    <property type="entry name" value="Histidine kinase-like ATPase, C-terminal domain"/>
    <property type="match status" value="1"/>
</dbReference>
<dbReference type="InterPro" id="IPR005467">
    <property type="entry name" value="His_kinase_dom"/>
</dbReference>
<accession>A0ABN8UCV7</accession>
<dbReference type="Pfam" id="PF00672">
    <property type="entry name" value="HAMP"/>
    <property type="match status" value="1"/>
</dbReference>